<sequence>MAGLRPVFYVKRSARECPALCIMHTFFKLDIQEESDSVHLEQGASPFSNFQAIGRIVFHFYDPMRQMETNDVGFLHFSCTNSPQIFTLKKGFCATCSKSVTS</sequence>
<accession>A0A4Y2T549</accession>
<comment type="caution">
    <text evidence="1">The sequence shown here is derived from an EMBL/GenBank/DDBJ whole genome shotgun (WGS) entry which is preliminary data.</text>
</comment>
<evidence type="ECO:0000313" key="1">
    <source>
        <dbReference type="EMBL" id="GBN95754.1"/>
    </source>
</evidence>
<dbReference type="EMBL" id="BGPR01026216">
    <property type="protein sequence ID" value="GBN95754.1"/>
    <property type="molecule type" value="Genomic_DNA"/>
</dbReference>
<gene>
    <name evidence="1" type="ORF">AVEN_87642_1</name>
</gene>
<name>A0A4Y2T549_ARAVE</name>
<keyword evidence="2" id="KW-1185">Reference proteome</keyword>
<reference evidence="1 2" key="1">
    <citation type="journal article" date="2019" name="Sci. Rep.">
        <title>Orb-weaving spider Araneus ventricosus genome elucidates the spidroin gene catalogue.</title>
        <authorList>
            <person name="Kono N."/>
            <person name="Nakamura H."/>
            <person name="Ohtoshi R."/>
            <person name="Moran D.A.P."/>
            <person name="Shinohara A."/>
            <person name="Yoshida Y."/>
            <person name="Fujiwara M."/>
            <person name="Mori M."/>
            <person name="Tomita M."/>
            <person name="Arakawa K."/>
        </authorList>
    </citation>
    <scope>NUCLEOTIDE SEQUENCE [LARGE SCALE GENOMIC DNA]</scope>
</reference>
<proteinExistence type="predicted"/>
<organism evidence="1 2">
    <name type="scientific">Araneus ventricosus</name>
    <name type="common">Orbweaver spider</name>
    <name type="synonym">Epeira ventricosa</name>
    <dbReference type="NCBI Taxonomy" id="182803"/>
    <lineage>
        <taxon>Eukaryota</taxon>
        <taxon>Metazoa</taxon>
        <taxon>Ecdysozoa</taxon>
        <taxon>Arthropoda</taxon>
        <taxon>Chelicerata</taxon>
        <taxon>Arachnida</taxon>
        <taxon>Araneae</taxon>
        <taxon>Araneomorphae</taxon>
        <taxon>Entelegynae</taxon>
        <taxon>Araneoidea</taxon>
        <taxon>Araneidae</taxon>
        <taxon>Araneus</taxon>
    </lineage>
</organism>
<dbReference type="AlphaFoldDB" id="A0A4Y2T549"/>
<evidence type="ECO:0000313" key="2">
    <source>
        <dbReference type="Proteomes" id="UP000499080"/>
    </source>
</evidence>
<dbReference type="Proteomes" id="UP000499080">
    <property type="component" value="Unassembled WGS sequence"/>
</dbReference>
<protein>
    <submittedName>
        <fullName evidence="1">Uncharacterized protein</fullName>
    </submittedName>
</protein>